<organism evidence="6 7">
    <name type="scientific">Platysternon megacephalum</name>
    <name type="common">big-headed turtle</name>
    <dbReference type="NCBI Taxonomy" id="55544"/>
    <lineage>
        <taxon>Eukaryota</taxon>
        <taxon>Metazoa</taxon>
        <taxon>Chordata</taxon>
        <taxon>Craniata</taxon>
        <taxon>Vertebrata</taxon>
        <taxon>Euteleostomi</taxon>
        <taxon>Archelosauria</taxon>
        <taxon>Testudinata</taxon>
        <taxon>Testudines</taxon>
        <taxon>Cryptodira</taxon>
        <taxon>Durocryptodira</taxon>
        <taxon>Testudinoidea</taxon>
        <taxon>Platysternidae</taxon>
        <taxon>Platysternon</taxon>
    </lineage>
</organism>
<dbReference type="EMBL" id="QXTE01000230">
    <property type="protein sequence ID" value="TFK01380.1"/>
    <property type="molecule type" value="Genomic_DNA"/>
</dbReference>
<evidence type="ECO:0000256" key="5">
    <source>
        <dbReference type="ARBA" id="ARBA00023242"/>
    </source>
</evidence>
<reference evidence="6 7" key="2">
    <citation type="submission" date="2019-04" db="EMBL/GenBank/DDBJ databases">
        <title>The genome sequence of big-headed turtle.</title>
        <authorList>
            <person name="Gong S."/>
        </authorList>
    </citation>
    <scope>NUCLEOTIDE SEQUENCE [LARGE SCALE GENOMIC DNA]</scope>
    <source>
        <strain evidence="6">DO16091913</strain>
        <tissue evidence="6">Muscle</tissue>
    </source>
</reference>
<name>A0A4D9E349_9SAUR</name>
<dbReference type="GO" id="GO:0008023">
    <property type="term" value="C:transcription elongation factor complex"/>
    <property type="evidence" value="ECO:0007669"/>
    <property type="project" value="TreeGrafter"/>
</dbReference>
<dbReference type="STRING" id="55544.A0A4D9E349"/>
<evidence type="ECO:0000313" key="7">
    <source>
        <dbReference type="Proteomes" id="UP000297703"/>
    </source>
</evidence>
<comment type="similarity">
    <text evidence="2">Belongs to the ELOF1 family.</text>
</comment>
<keyword evidence="5" id="KW-0539">Nucleus</keyword>
<dbReference type="AlphaFoldDB" id="A0A4D9E349"/>
<dbReference type="Proteomes" id="UP000297703">
    <property type="component" value="Unassembled WGS sequence"/>
</dbReference>
<reference evidence="6 7" key="1">
    <citation type="submission" date="2019-04" db="EMBL/GenBank/DDBJ databases">
        <title>Draft genome of the big-headed turtle Platysternon megacephalum.</title>
        <authorList>
            <person name="Gong S."/>
        </authorList>
    </citation>
    <scope>NUCLEOTIDE SEQUENCE [LARGE SCALE GENOMIC DNA]</scope>
    <source>
        <strain evidence="6">DO16091913</strain>
        <tissue evidence="6">Muscle</tissue>
    </source>
</reference>
<sequence length="154" mass="17079">MGRRKSKRKPPPKKKMTGTLETQFTCPFCNHEKSCDVKMDRARNTGGKARTQSPATTNDAVEFPAFGEIAGVSTPAVQWMSLTMGKPPSRSWYLPYQKGNVFSVQFYFSHRGLGAQVLLSPQNFADVKCPSICKIRTCSGCSQQQQTPEIPAWG</sequence>
<comment type="caution">
    <text evidence="6">The sequence shown here is derived from an EMBL/GenBank/DDBJ whole genome shotgun (WGS) entry which is preliminary data.</text>
</comment>
<dbReference type="SUPFAM" id="SSF57783">
    <property type="entry name" value="Zinc beta-ribbon"/>
    <property type="match status" value="1"/>
</dbReference>
<protein>
    <recommendedName>
        <fullName evidence="3">Transcription elongation factor 1 homolog</fullName>
    </recommendedName>
</protein>
<dbReference type="InterPro" id="IPR038567">
    <property type="entry name" value="T_Elf1_sf"/>
</dbReference>
<accession>A0A4D9E349</accession>
<dbReference type="Pfam" id="PF05129">
    <property type="entry name" value="Zn_ribbon_Elf1"/>
    <property type="match status" value="1"/>
</dbReference>
<evidence type="ECO:0000256" key="1">
    <source>
        <dbReference type="ARBA" id="ARBA00004123"/>
    </source>
</evidence>
<evidence type="ECO:0000256" key="4">
    <source>
        <dbReference type="ARBA" id="ARBA00022833"/>
    </source>
</evidence>
<evidence type="ECO:0000256" key="3">
    <source>
        <dbReference type="ARBA" id="ARBA00014973"/>
    </source>
</evidence>
<dbReference type="GO" id="GO:0000993">
    <property type="term" value="F:RNA polymerase II complex binding"/>
    <property type="evidence" value="ECO:0007669"/>
    <property type="project" value="TreeGrafter"/>
</dbReference>
<dbReference type="Gene3D" id="2.20.25.190">
    <property type="match status" value="1"/>
</dbReference>
<comment type="subcellular location">
    <subcellularLocation>
        <location evidence="1">Nucleus</location>
    </subcellularLocation>
</comment>
<evidence type="ECO:0000313" key="6">
    <source>
        <dbReference type="EMBL" id="TFK01380.1"/>
    </source>
</evidence>
<dbReference type="OrthoDB" id="445983at2759"/>
<proteinExistence type="inferred from homology"/>
<keyword evidence="7" id="KW-1185">Reference proteome</keyword>
<dbReference type="PANTHER" id="PTHR20934">
    <property type="entry name" value="TRANSCRIPTION ELONGATION FACTOR 1 HOMOLOG"/>
    <property type="match status" value="1"/>
</dbReference>
<dbReference type="GO" id="GO:0006368">
    <property type="term" value="P:transcription elongation by RNA polymerase II"/>
    <property type="evidence" value="ECO:0007669"/>
    <property type="project" value="TreeGrafter"/>
</dbReference>
<dbReference type="PANTHER" id="PTHR20934:SF0">
    <property type="entry name" value="TRANSCRIPTION ELONGATION FACTOR 1 HOMOLOG"/>
    <property type="match status" value="1"/>
</dbReference>
<evidence type="ECO:0000256" key="2">
    <source>
        <dbReference type="ARBA" id="ARBA00009730"/>
    </source>
</evidence>
<keyword evidence="4" id="KW-0862">Zinc</keyword>
<gene>
    <name evidence="6" type="ORF">DR999_PMT16429</name>
</gene>
<dbReference type="InterPro" id="IPR007808">
    <property type="entry name" value="Elf1"/>
</dbReference>